<name>A0A0U3AVX0_9ALTE</name>
<evidence type="ECO:0000313" key="10">
    <source>
        <dbReference type="Proteomes" id="UP000068447"/>
    </source>
</evidence>
<evidence type="ECO:0000256" key="1">
    <source>
        <dbReference type="ARBA" id="ARBA00006594"/>
    </source>
</evidence>
<dbReference type="GO" id="GO:0032259">
    <property type="term" value="P:methylation"/>
    <property type="evidence" value="ECO:0007669"/>
    <property type="project" value="UniProtKB-KW"/>
</dbReference>
<dbReference type="KEGG" id="lal:AT746_01570"/>
<dbReference type="InterPro" id="IPR051537">
    <property type="entry name" value="DNA_Adenine_Mtase"/>
</dbReference>
<gene>
    <name evidence="9" type="ORF">AT746_01570</name>
</gene>
<dbReference type="Proteomes" id="UP000068447">
    <property type="component" value="Chromosome"/>
</dbReference>
<keyword evidence="5" id="KW-0949">S-adenosyl-L-methionine</keyword>
<comment type="catalytic activity">
    <reaction evidence="7">
        <text>a 2'-deoxyadenosine in DNA + S-adenosyl-L-methionine = an N(6)-methyl-2'-deoxyadenosine in DNA + S-adenosyl-L-homocysteine + H(+)</text>
        <dbReference type="Rhea" id="RHEA:15197"/>
        <dbReference type="Rhea" id="RHEA-COMP:12418"/>
        <dbReference type="Rhea" id="RHEA-COMP:12419"/>
        <dbReference type="ChEBI" id="CHEBI:15378"/>
        <dbReference type="ChEBI" id="CHEBI:57856"/>
        <dbReference type="ChEBI" id="CHEBI:59789"/>
        <dbReference type="ChEBI" id="CHEBI:90615"/>
        <dbReference type="ChEBI" id="CHEBI:90616"/>
        <dbReference type="EC" id="2.1.1.72"/>
    </reaction>
</comment>
<evidence type="ECO:0000256" key="6">
    <source>
        <dbReference type="ARBA" id="ARBA00022747"/>
    </source>
</evidence>
<dbReference type="GO" id="GO:0008170">
    <property type="term" value="F:N-methyltransferase activity"/>
    <property type="evidence" value="ECO:0007669"/>
    <property type="project" value="InterPro"/>
</dbReference>
<dbReference type="PANTHER" id="PTHR42933:SF3">
    <property type="entry name" value="TYPE I RESTRICTION ENZYME MJAVIII METHYLASE SUBUNIT"/>
    <property type="match status" value="1"/>
</dbReference>
<dbReference type="STRING" id="1526571.AT746_01570"/>
<proteinExistence type="inferred from homology"/>
<evidence type="ECO:0000256" key="7">
    <source>
        <dbReference type="ARBA" id="ARBA00047942"/>
    </source>
</evidence>
<protein>
    <recommendedName>
        <fullName evidence="2">site-specific DNA-methyltransferase (adenine-specific)</fullName>
        <ecNumber evidence="2">2.1.1.72</ecNumber>
    </recommendedName>
</protein>
<comment type="similarity">
    <text evidence="1">Belongs to the N(4)/N(6)-methyltransferase family.</text>
</comment>
<evidence type="ECO:0000256" key="5">
    <source>
        <dbReference type="ARBA" id="ARBA00022691"/>
    </source>
</evidence>
<dbReference type="OrthoDB" id="9784823at2"/>
<evidence type="ECO:0000313" key="9">
    <source>
        <dbReference type="EMBL" id="ALS97096.1"/>
    </source>
</evidence>
<dbReference type="REBASE" id="134198">
    <property type="entry name" value="M.Lal216III"/>
</dbReference>
<dbReference type="EMBL" id="CP013650">
    <property type="protein sequence ID" value="ALS97096.1"/>
    <property type="molecule type" value="Genomic_DNA"/>
</dbReference>
<feature type="domain" description="DNA methylase adenine-specific" evidence="8">
    <location>
        <begin position="5"/>
        <end position="213"/>
    </location>
</feature>
<evidence type="ECO:0000256" key="4">
    <source>
        <dbReference type="ARBA" id="ARBA00022679"/>
    </source>
</evidence>
<dbReference type="InterPro" id="IPR003356">
    <property type="entry name" value="DNA_methylase_A-5"/>
</dbReference>
<dbReference type="AlphaFoldDB" id="A0A0U3AVX0"/>
<dbReference type="SUPFAM" id="SSF53335">
    <property type="entry name" value="S-adenosyl-L-methionine-dependent methyltransferases"/>
    <property type="match status" value="1"/>
</dbReference>
<dbReference type="GO" id="GO:0003677">
    <property type="term" value="F:DNA binding"/>
    <property type="evidence" value="ECO:0007669"/>
    <property type="project" value="InterPro"/>
</dbReference>
<dbReference type="Pfam" id="PF02384">
    <property type="entry name" value="N6_Mtase"/>
    <property type="match status" value="1"/>
</dbReference>
<evidence type="ECO:0000259" key="8">
    <source>
        <dbReference type="Pfam" id="PF02384"/>
    </source>
</evidence>
<keyword evidence="4" id="KW-0808">Transferase</keyword>
<evidence type="ECO:0000256" key="2">
    <source>
        <dbReference type="ARBA" id="ARBA00011900"/>
    </source>
</evidence>
<sequence length="383" mass="43019">MELNQYYTDEFYSDVLVRNLSCGVPKTALDIGFGKGSLLYAVKRRWQGTNLFGVDIDESNVCNARRNKDIQALLSDGFDPDLPSKITEEFGNVDLLVSNPPFYSRTIDTKVNKILRDSKISDAISFNTKKIPAEIVFLAQNLRLLNFGQEIGIILPAGIISGERWKSLRDLLCSNYTVSKVIQLPHSIFQGTDAQTFALFLSNTPQSNHEKIRICYGENSESFWIDKEQFINRADFQYYKSNSLSSSSNINCDEFKVFRGSKSFRFLNQSEKEFIHTSHLPMSPEILNLNETNLSGNDIAIQGDILIARVGTRCLARTAIIGTGSIRVSDCVIVVRACSTQTRQHLWSILSDPDALLRLKNNSMGVGAKYLTHSTLRSFIIQG</sequence>
<dbReference type="CDD" id="cd02440">
    <property type="entry name" value="AdoMet_MTases"/>
    <property type="match status" value="1"/>
</dbReference>
<dbReference type="RefSeq" id="WP_062475506.1">
    <property type="nucleotide sequence ID" value="NZ_CP013650.1"/>
</dbReference>
<keyword evidence="10" id="KW-1185">Reference proteome</keyword>
<dbReference type="PRINTS" id="PR00507">
    <property type="entry name" value="N12N6MTFRASE"/>
</dbReference>
<reference evidence="9 10" key="1">
    <citation type="submission" date="2015-12" db="EMBL/GenBank/DDBJ databases">
        <title>Complete genome of Lacimicrobium alkaliphilum KCTC 32984.</title>
        <authorList>
            <person name="Kim S.-G."/>
            <person name="Lee Y.-J."/>
        </authorList>
    </citation>
    <scope>NUCLEOTIDE SEQUENCE [LARGE SCALE GENOMIC DNA]</scope>
    <source>
        <strain evidence="9 10">YelD216</strain>
    </source>
</reference>
<dbReference type="PANTHER" id="PTHR42933">
    <property type="entry name" value="SLR6095 PROTEIN"/>
    <property type="match status" value="1"/>
</dbReference>
<dbReference type="GO" id="GO:0009007">
    <property type="term" value="F:site-specific DNA-methyltransferase (adenine-specific) activity"/>
    <property type="evidence" value="ECO:0007669"/>
    <property type="project" value="UniProtKB-EC"/>
</dbReference>
<accession>A0A0U3AVX0</accession>
<keyword evidence="3" id="KW-0489">Methyltransferase</keyword>
<dbReference type="InterPro" id="IPR029063">
    <property type="entry name" value="SAM-dependent_MTases_sf"/>
</dbReference>
<dbReference type="Gene3D" id="3.40.50.150">
    <property type="entry name" value="Vaccinia Virus protein VP39"/>
    <property type="match status" value="1"/>
</dbReference>
<keyword evidence="6" id="KW-0680">Restriction system</keyword>
<dbReference type="GO" id="GO:0009307">
    <property type="term" value="P:DNA restriction-modification system"/>
    <property type="evidence" value="ECO:0007669"/>
    <property type="project" value="UniProtKB-KW"/>
</dbReference>
<evidence type="ECO:0000256" key="3">
    <source>
        <dbReference type="ARBA" id="ARBA00022603"/>
    </source>
</evidence>
<organism evidence="9 10">
    <name type="scientific">Lacimicrobium alkaliphilum</name>
    <dbReference type="NCBI Taxonomy" id="1526571"/>
    <lineage>
        <taxon>Bacteria</taxon>
        <taxon>Pseudomonadati</taxon>
        <taxon>Pseudomonadota</taxon>
        <taxon>Gammaproteobacteria</taxon>
        <taxon>Alteromonadales</taxon>
        <taxon>Alteromonadaceae</taxon>
        <taxon>Lacimicrobium</taxon>
    </lineage>
</organism>
<dbReference type="EC" id="2.1.1.72" evidence="2"/>